<gene>
    <name evidence="4" type="ORF">NLI96_g6505</name>
</gene>
<evidence type="ECO:0000313" key="5">
    <source>
        <dbReference type="Proteomes" id="UP001212997"/>
    </source>
</evidence>
<organism evidence="4 5">
    <name type="scientific">Meripilus lineatus</name>
    <dbReference type="NCBI Taxonomy" id="2056292"/>
    <lineage>
        <taxon>Eukaryota</taxon>
        <taxon>Fungi</taxon>
        <taxon>Dikarya</taxon>
        <taxon>Basidiomycota</taxon>
        <taxon>Agaricomycotina</taxon>
        <taxon>Agaricomycetes</taxon>
        <taxon>Polyporales</taxon>
        <taxon>Meripilaceae</taxon>
        <taxon>Meripilus</taxon>
    </lineage>
</organism>
<proteinExistence type="predicted"/>
<sequence>MGPPANGNGGISIPQHESSLGNGGNSDEQPWTNGGRSPPRAQHGNSADNGAPPPRRSSRSRSPGAPRDGGRGDVAGNPGNNLHVSGLSHKVDTRELEQAFAKVGRVKKAQVMYDPHTRDSRGFGFVTMESAEEADAAITALNGTDLMGKPLIVEKARRGRARTPTPGRYYGPPKRVDRRTILDHTTVGTLADMEEEEEAVVEATTTTDAVQVATTMTTEAADATMIGIGTMTEDTTVDMIAAEDTTIGATKGDRSRFSCHVSSSIECIYARCEVSLIAL</sequence>
<dbReference type="InterPro" id="IPR035979">
    <property type="entry name" value="RBD_domain_sf"/>
</dbReference>
<feature type="domain" description="RRM" evidence="3">
    <location>
        <begin position="80"/>
        <end position="158"/>
    </location>
</feature>
<dbReference type="InterPro" id="IPR012677">
    <property type="entry name" value="Nucleotide-bd_a/b_plait_sf"/>
</dbReference>
<reference evidence="4" key="1">
    <citation type="submission" date="2022-07" db="EMBL/GenBank/DDBJ databases">
        <title>Genome Sequence of Physisporinus lineatus.</title>
        <authorList>
            <person name="Buettner E."/>
        </authorList>
    </citation>
    <scope>NUCLEOTIDE SEQUENCE</scope>
    <source>
        <strain evidence="4">VT162</strain>
    </source>
</reference>
<dbReference type="InterPro" id="IPR000504">
    <property type="entry name" value="RRM_dom"/>
</dbReference>
<accession>A0AAD5V2L0</accession>
<dbReference type="AlphaFoldDB" id="A0AAD5V2L0"/>
<feature type="compositionally biased region" description="Polar residues" evidence="2">
    <location>
        <begin position="15"/>
        <end position="35"/>
    </location>
</feature>
<dbReference type="InterPro" id="IPR050441">
    <property type="entry name" value="RBM"/>
</dbReference>
<dbReference type="PROSITE" id="PS50102">
    <property type="entry name" value="RRM"/>
    <property type="match status" value="1"/>
</dbReference>
<feature type="region of interest" description="Disordered" evidence="2">
    <location>
        <begin position="1"/>
        <end position="90"/>
    </location>
</feature>
<name>A0AAD5V2L0_9APHY</name>
<dbReference type="Gene3D" id="3.30.70.330">
    <property type="match status" value="1"/>
</dbReference>
<dbReference type="GO" id="GO:0003723">
    <property type="term" value="F:RNA binding"/>
    <property type="evidence" value="ECO:0007669"/>
    <property type="project" value="UniProtKB-UniRule"/>
</dbReference>
<evidence type="ECO:0000259" key="3">
    <source>
        <dbReference type="PROSITE" id="PS50102"/>
    </source>
</evidence>
<dbReference type="PANTHER" id="PTHR48034">
    <property type="entry name" value="TRANSFORMER-2 SEX-DETERMINING PROTEIN-RELATED"/>
    <property type="match status" value="1"/>
</dbReference>
<comment type="caution">
    <text evidence="4">The sequence shown here is derived from an EMBL/GenBank/DDBJ whole genome shotgun (WGS) entry which is preliminary data.</text>
</comment>
<dbReference type="Pfam" id="PF00076">
    <property type="entry name" value="RRM_1"/>
    <property type="match status" value="1"/>
</dbReference>
<keyword evidence="1" id="KW-0694">RNA-binding</keyword>
<dbReference type="SUPFAM" id="SSF54928">
    <property type="entry name" value="RNA-binding domain, RBD"/>
    <property type="match status" value="1"/>
</dbReference>
<evidence type="ECO:0000256" key="1">
    <source>
        <dbReference type="PROSITE-ProRule" id="PRU00176"/>
    </source>
</evidence>
<dbReference type="Proteomes" id="UP001212997">
    <property type="component" value="Unassembled WGS sequence"/>
</dbReference>
<protein>
    <recommendedName>
        <fullName evidence="3">RRM domain-containing protein</fullName>
    </recommendedName>
</protein>
<dbReference type="SMART" id="SM00360">
    <property type="entry name" value="RRM"/>
    <property type="match status" value="1"/>
</dbReference>
<evidence type="ECO:0000256" key="2">
    <source>
        <dbReference type="SAM" id="MobiDB-lite"/>
    </source>
</evidence>
<keyword evidence="5" id="KW-1185">Reference proteome</keyword>
<dbReference type="EMBL" id="JANAWD010000239">
    <property type="protein sequence ID" value="KAJ3483160.1"/>
    <property type="molecule type" value="Genomic_DNA"/>
</dbReference>
<evidence type="ECO:0000313" key="4">
    <source>
        <dbReference type="EMBL" id="KAJ3483160.1"/>
    </source>
</evidence>